<dbReference type="GO" id="GO:0016301">
    <property type="term" value="F:kinase activity"/>
    <property type="evidence" value="ECO:0007669"/>
    <property type="project" value="UniProtKB-KW"/>
</dbReference>
<keyword evidence="1" id="KW-0675">Receptor</keyword>
<organism evidence="1 2">
    <name type="scientific">Panicum miliaceum</name>
    <name type="common">Proso millet</name>
    <name type="synonym">Broomcorn millet</name>
    <dbReference type="NCBI Taxonomy" id="4540"/>
    <lineage>
        <taxon>Eukaryota</taxon>
        <taxon>Viridiplantae</taxon>
        <taxon>Streptophyta</taxon>
        <taxon>Embryophyta</taxon>
        <taxon>Tracheophyta</taxon>
        <taxon>Spermatophyta</taxon>
        <taxon>Magnoliopsida</taxon>
        <taxon>Liliopsida</taxon>
        <taxon>Poales</taxon>
        <taxon>Poaceae</taxon>
        <taxon>PACMAD clade</taxon>
        <taxon>Panicoideae</taxon>
        <taxon>Panicodae</taxon>
        <taxon>Paniceae</taxon>
        <taxon>Panicinae</taxon>
        <taxon>Panicum</taxon>
        <taxon>Panicum sect. Panicum</taxon>
    </lineage>
</organism>
<sequence>MRQVLRYLDGDVPLPELSPTYQGLNMLALMQDQGFDPYVMTFPMTSTTGASAISDLSGGR</sequence>
<dbReference type="Proteomes" id="UP000275267">
    <property type="component" value="Unassembled WGS sequence"/>
</dbReference>
<dbReference type="AlphaFoldDB" id="A0A3L6PSD1"/>
<evidence type="ECO:0000313" key="1">
    <source>
        <dbReference type="EMBL" id="RLM64652.1"/>
    </source>
</evidence>
<reference evidence="2" key="1">
    <citation type="journal article" date="2019" name="Nat. Commun.">
        <title>The genome of broomcorn millet.</title>
        <authorList>
            <person name="Zou C."/>
            <person name="Miki D."/>
            <person name="Li D."/>
            <person name="Tang Q."/>
            <person name="Xiao L."/>
            <person name="Rajput S."/>
            <person name="Deng P."/>
            <person name="Jia W."/>
            <person name="Huang R."/>
            <person name="Zhang M."/>
            <person name="Sun Y."/>
            <person name="Hu J."/>
            <person name="Fu X."/>
            <person name="Schnable P.S."/>
            <person name="Li F."/>
            <person name="Zhang H."/>
            <person name="Feng B."/>
            <person name="Zhu X."/>
            <person name="Liu R."/>
            <person name="Schnable J.C."/>
            <person name="Zhu J.-K."/>
            <person name="Zhang H."/>
        </authorList>
    </citation>
    <scope>NUCLEOTIDE SEQUENCE [LARGE SCALE GENOMIC DNA]</scope>
</reference>
<gene>
    <name evidence="1" type="ORF">C2845_PM16G14760</name>
</gene>
<accession>A0A3L6PSD1</accession>
<comment type="caution">
    <text evidence="1">The sequence shown here is derived from an EMBL/GenBank/DDBJ whole genome shotgun (WGS) entry which is preliminary data.</text>
</comment>
<dbReference type="EMBL" id="PQIB02000015">
    <property type="protein sequence ID" value="RLM64652.1"/>
    <property type="molecule type" value="Genomic_DNA"/>
</dbReference>
<dbReference type="OrthoDB" id="690610at2759"/>
<dbReference type="GO" id="GO:0030246">
    <property type="term" value="F:carbohydrate binding"/>
    <property type="evidence" value="ECO:0007669"/>
    <property type="project" value="UniProtKB-KW"/>
</dbReference>
<dbReference type="STRING" id="4540.A0A3L6PSD1"/>
<keyword evidence="1" id="KW-0418">Kinase</keyword>
<evidence type="ECO:0000313" key="2">
    <source>
        <dbReference type="Proteomes" id="UP000275267"/>
    </source>
</evidence>
<protein>
    <submittedName>
        <fullName evidence="1">L-type lectin-domain containing receptor kinase IV.1</fullName>
    </submittedName>
</protein>
<name>A0A3L6PSD1_PANMI</name>
<keyword evidence="1" id="KW-0808">Transferase</keyword>
<proteinExistence type="predicted"/>
<keyword evidence="2" id="KW-1185">Reference proteome</keyword>